<dbReference type="GO" id="GO:0004497">
    <property type="term" value="F:monooxygenase activity"/>
    <property type="evidence" value="ECO:0007669"/>
    <property type="project" value="UniProtKB-KW"/>
</dbReference>
<dbReference type="PROSITE" id="PS00086">
    <property type="entry name" value="CYTOCHROME_P450"/>
    <property type="match status" value="1"/>
</dbReference>
<dbReference type="InterPro" id="IPR002401">
    <property type="entry name" value="Cyt_P450_E_grp-I"/>
</dbReference>
<dbReference type="SUPFAM" id="SSF48264">
    <property type="entry name" value="Cytochrome P450"/>
    <property type="match status" value="1"/>
</dbReference>
<dbReference type="AlphaFoldDB" id="A0ABD3HYA7"/>
<proteinExistence type="inferred from homology"/>
<evidence type="ECO:0000256" key="2">
    <source>
        <dbReference type="ARBA" id="ARBA00023004"/>
    </source>
</evidence>
<dbReference type="InterPro" id="IPR036396">
    <property type="entry name" value="Cyt_P450_sf"/>
</dbReference>
<dbReference type="InterPro" id="IPR017972">
    <property type="entry name" value="Cyt_P450_CS"/>
</dbReference>
<dbReference type="EMBL" id="JBJQOH010000003">
    <property type="protein sequence ID" value="KAL3695090.1"/>
    <property type="molecule type" value="Genomic_DNA"/>
</dbReference>
<reference evidence="5 6" key="1">
    <citation type="submission" date="2024-09" db="EMBL/GenBank/DDBJ databases">
        <title>Chromosome-scale assembly of Riccia sorocarpa.</title>
        <authorList>
            <person name="Paukszto L."/>
        </authorList>
    </citation>
    <scope>NUCLEOTIDE SEQUENCE [LARGE SCALE GENOMIC DNA]</scope>
    <source>
        <strain evidence="5">LP-2024</strain>
        <tissue evidence="5">Aerial parts of the thallus</tissue>
    </source>
</reference>
<organism evidence="5 6">
    <name type="scientific">Riccia sorocarpa</name>
    <dbReference type="NCBI Taxonomy" id="122646"/>
    <lineage>
        <taxon>Eukaryota</taxon>
        <taxon>Viridiplantae</taxon>
        <taxon>Streptophyta</taxon>
        <taxon>Embryophyta</taxon>
        <taxon>Marchantiophyta</taxon>
        <taxon>Marchantiopsida</taxon>
        <taxon>Marchantiidae</taxon>
        <taxon>Marchantiales</taxon>
        <taxon>Ricciaceae</taxon>
        <taxon>Riccia</taxon>
    </lineage>
</organism>
<evidence type="ECO:0000256" key="4">
    <source>
        <dbReference type="RuleBase" id="RU000461"/>
    </source>
</evidence>
<dbReference type="GO" id="GO:0046872">
    <property type="term" value="F:metal ion binding"/>
    <property type="evidence" value="ECO:0007669"/>
    <property type="project" value="UniProtKB-KW"/>
</dbReference>
<dbReference type="PRINTS" id="PR00463">
    <property type="entry name" value="EP450I"/>
</dbReference>
<gene>
    <name evidence="5" type="ORF">R1sor_008741</name>
</gene>
<keyword evidence="4" id="KW-0560">Oxidoreductase</keyword>
<name>A0ABD3HYA7_9MARC</name>
<dbReference type="Gene3D" id="1.10.630.10">
    <property type="entry name" value="Cytochrome P450"/>
    <property type="match status" value="1"/>
</dbReference>
<evidence type="ECO:0000313" key="6">
    <source>
        <dbReference type="Proteomes" id="UP001633002"/>
    </source>
</evidence>
<feature type="binding site" description="axial binding residue" evidence="3">
    <location>
        <position position="348"/>
    </location>
    <ligand>
        <name>heme</name>
        <dbReference type="ChEBI" id="CHEBI:30413"/>
    </ligand>
    <ligandPart>
        <name>Fe</name>
        <dbReference type="ChEBI" id="CHEBI:18248"/>
    </ligandPart>
</feature>
<evidence type="ECO:0008006" key="7">
    <source>
        <dbReference type="Google" id="ProtNLM"/>
    </source>
</evidence>
<dbReference type="PANTHER" id="PTHR24286">
    <property type="entry name" value="CYTOCHROME P450 26"/>
    <property type="match status" value="1"/>
</dbReference>
<comment type="cofactor">
    <cofactor evidence="3">
        <name>heme</name>
        <dbReference type="ChEBI" id="CHEBI:30413"/>
    </cofactor>
</comment>
<keyword evidence="1 3" id="KW-0479">Metal-binding</keyword>
<keyword evidence="6" id="KW-1185">Reference proteome</keyword>
<keyword evidence="3 4" id="KW-0349">Heme</keyword>
<keyword evidence="2 3" id="KW-0408">Iron</keyword>
<keyword evidence="4" id="KW-0503">Monooxygenase</keyword>
<comment type="caution">
    <text evidence="5">The sequence shown here is derived from an EMBL/GenBank/DDBJ whole genome shotgun (WGS) entry which is preliminary data.</text>
</comment>
<comment type="similarity">
    <text evidence="4">Belongs to the cytochrome P450 family.</text>
</comment>
<evidence type="ECO:0000256" key="3">
    <source>
        <dbReference type="PIRSR" id="PIRSR602401-1"/>
    </source>
</evidence>
<evidence type="ECO:0000313" key="5">
    <source>
        <dbReference type="EMBL" id="KAL3695090.1"/>
    </source>
</evidence>
<dbReference type="Pfam" id="PF00067">
    <property type="entry name" value="p450"/>
    <property type="match status" value="1"/>
</dbReference>
<sequence>MYIVKLFGKYKIISTSPEAAKHFLVTHNRSFTQGHRPMARVADPEANFTDPNNHPKVRKLLKTPLGPDNIHQCILVYDTLVCSAISLWKDGQTINARDEMQRITMKCLLNLLWGQEDRQLEYARVFHLQSVVDQGYRTAFPVNLPFTRYGKGIKAKGEFMRLMEEKLAHLRASGSPHSNCMNLIIFSDEKDGLTDAQICSLMHSLIHAGYRTVATLVVRAFKLLSENPQVLATLKKEHDAVSKSMEAGANLTWADVKQMRCCFAARYVIQETMRLSSSSISKFLARVALEDVEYNGYVISKGWELGMTNEFHKDPKLFPDPYIFNPDRFNSPPKPGTFILFGAGMHTCAGIEFANALSAIISHLVVTKFSFEREGPDGVEFWSHYTAKDGFPMKLKLRAEDSN</sequence>
<evidence type="ECO:0000256" key="1">
    <source>
        <dbReference type="ARBA" id="ARBA00022723"/>
    </source>
</evidence>
<dbReference type="PANTHER" id="PTHR24286:SF356">
    <property type="entry name" value="ENT-KAURENOIC ACID OXIDASE 2"/>
    <property type="match status" value="1"/>
</dbReference>
<protein>
    <recommendedName>
        <fullName evidence="7">Cytochrome P450</fullName>
    </recommendedName>
</protein>
<dbReference type="InterPro" id="IPR001128">
    <property type="entry name" value="Cyt_P450"/>
</dbReference>
<dbReference type="Proteomes" id="UP001633002">
    <property type="component" value="Unassembled WGS sequence"/>
</dbReference>
<accession>A0ABD3HYA7</accession>